<organism evidence="2 3">
    <name type="scientific">Caenorhabditis japonica</name>
    <dbReference type="NCBI Taxonomy" id="281687"/>
    <lineage>
        <taxon>Eukaryota</taxon>
        <taxon>Metazoa</taxon>
        <taxon>Ecdysozoa</taxon>
        <taxon>Nematoda</taxon>
        <taxon>Chromadorea</taxon>
        <taxon>Rhabditida</taxon>
        <taxon>Rhabditina</taxon>
        <taxon>Rhabditomorpha</taxon>
        <taxon>Rhabditoidea</taxon>
        <taxon>Rhabditidae</taxon>
        <taxon>Peloderinae</taxon>
        <taxon>Caenorhabditis</taxon>
    </lineage>
</organism>
<sequence length="97" mass="10796">MFHLGFAKSIYLLICFENYSIVQTSRHIPPTSCFTTPNQLCHTANPASRDATNPLHDAKRASRSATNLLHDIAQPTEPPRICSMTPISQPIRHETAP</sequence>
<proteinExistence type="predicted"/>
<accession>A0A8R1EJN6</accession>
<evidence type="ECO:0000313" key="2">
    <source>
        <dbReference type="EnsemblMetazoa" id="CJA37896.1"/>
    </source>
</evidence>
<dbReference type="EnsemblMetazoa" id="CJA37896.1">
    <property type="protein sequence ID" value="CJA37896.1"/>
    <property type="gene ID" value="WBGene00213743"/>
</dbReference>
<name>A0A8R1EJN6_CAEJA</name>
<keyword evidence="3" id="KW-1185">Reference proteome</keyword>
<protein>
    <submittedName>
        <fullName evidence="2">Uncharacterized protein</fullName>
    </submittedName>
</protein>
<dbReference type="Proteomes" id="UP000005237">
    <property type="component" value="Unassembled WGS sequence"/>
</dbReference>
<feature type="region of interest" description="Disordered" evidence="1">
    <location>
        <begin position="76"/>
        <end position="97"/>
    </location>
</feature>
<reference evidence="3" key="1">
    <citation type="submission" date="2010-08" db="EMBL/GenBank/DDBJ databases">
        <authorList>
            <consortium name="Caenorhabditis japonica Sequencing Consortium"/>
            <person name="Wilson R.K."/>
        </authorList>
    </citation>
    <scope>NUCLEOTIDE SEQUENCE [LARGE SCALE GENOMIC DNA]</scope>
    <source>
        <strain evidence="3">DF5081</strain>
    </source>
</reference>
<feature type="region of interest" description="Disordered" evidence="1">
    <location>
        <begin position="44"/>
        <end position="63"/>
    </location>
</feature>
<dbReference type="AlphaFoldDB" id="A0A8R1EJN6"/>
<reference evidence="2" key="2">
    <citation type="submission" date="2022-06" db="UniProtKB">
        <authorList>
            <consortium name="EnsemblMetazoa"/>
        </authorList>
    </citation>
    <scope>IDENTIFICATION</scope>
    <source>
        <strain evidence="2">DF5081</strain>
    </source>
</reference>
<evidence type="ECO:0000256" key="1">
    <source>
        <dbReference type="SAM" id="MobiDB-lite"/>
    </source>
</evidence>
<evidence type="ECO:0000313" key="3">
    <source>
        <dbReference type="Proteomes" id="UP000005237"/>
    </source>
</evidence>